<dbReference type="RefSeq" id="WP_201275661.1">
    <property type="nucleotide sequence ID" value="NZ_JACVDA010000013.1"/>
</dbReference>
<organism evidence="1 2">
    <name type="scientific">Parvimonas parva</name>
    <dbReference type="NCBI Taxonomy" id="2769485"/>
    <lineage>
        <taxon>Bacteria</taxon>
        <taxon>Bacillati</taxon>
        <taxon>Bacillota</taxon>
        <taxon>Tissierellia</taxon>
        <taxon>Tissierellales</taxon>
        <taxon>Peptoniphilaceae</taxon>
        <taxon>Parvimonas</taxon>
    </lineage>
</organism>
<comment type="caution">
    <text evidence="1">The sequence shown here is derived from an EMBL/GenBank/DDBJ whole genome shotgun (WGS) entry which is preliminary data.</text>
</comment>
<dbReference type="Proteomes" id="UP000823123">
    <property type="component" value="Unassembled WGS sequence"/>
</dbReference>
<proteinExistence type="predicted"/>
<evidence type="ECO:0008006" key="3">
    <source>
        <dbReference type="Google" id="ProtNLM"/>
    </source>
</evidence>
<name>A0ABS1C9L4_9FIRM</name>
<evidence type="ECO:0000313" key="1">
    <source>
        <dbReference type="EMBL" id="MBK1468745.1"/>
    </source>
</evidence>
<accession>A0ABS1C9L4</accession>
<dbReference type="EMBL" id="JACVDA010000013">
    <property type="protein sequence ID" value="MBK1468745.1"/>
    <property type="molecule type" value="Genomic_DNA"/>
</dbReference>
<gene>
    <name evidence="1" type="ORF">IBJ83_05375</name>
</gene>
<reference evidence="1 2" key="1">
    <citation type="submission" date="2020-09" db="EMBL/GenBank/DDBJ databases">
        <title>Parvimonas S3374 sp. nov.</title>
        <authorList>
            <person name="Buhl M."/>
        </authorList>
    </citation>
    <scope>NUCLEOTIDE SEQUENCE [LARGE SCALE GENOMIC DNA]</scope>
    <source>
        <strain evidence="1 2">S3374</strain>
    </source>
</reference>
<protein>
    <recommendedName>
        <fullName evidence="3">RadC-like JAB domain-containing protein</fullName>
    </recommendedName>
</protein>
<keyword evidence="2" id="KW-1185">Reference proteome</keyword>
<sequence>MNFQMYTFNSHVDVFFSNEILEKIERYYKNSNLEDITFVFLKYCNDRFVATKFEQVPNEAKTNNELYTSLEPKYVKWLFKKVREKNEYIIIIHNHIFINALHFSKSDFSLLHTYYNFFYKNYSEDNIKFFGSILVNFDEFTGICLYNNCTKNINFIKR</sequence>
<evidence type="ECO:0000313" key="2">
    <source>
        <dbReference type="Proteomes" id="UP000823123"/>
    </source>
</evidence>